<name>A0AAJ6DCK7_9MICC</name>
<feature type="compositionally biased region" description="Basic and acidic residues" evidence="1">
    <location>
        <begin position="73"/>
        <end position="83"/>
    </location>
</feature>
<evidence type="ECO:0000313" key="2">
    <source>
        <dbReference type="EMBL" id="WGH93569.1"/>
    </source>
</evidence>
<evidence type="ECO:0000256" key="1">
    <source>
        <dbReference type="SAM" id="MobiDB-lite"/>
    </source>
</evidence>
<feature type="region of interest" description="Disordered" evidence="1">
    <location>
        <begin position="52"/>
        <end position="83"/>
    </location>
</feature>
<evidence type="ECO:0000313" key="3">
    <source>
        <dbReference type="Proteomes" id="UP001224674"/>
    </source>
</evidence>
<feature type="region of interest" description="Disordered" evidence="1">
    <location>
        <begin position="287"/>
        <end position="320"/>
    </location>
</feature>
<organism evidence="2 3">
    <name type="scientific">Auritidibacter ignavus</name>
    <dbReference type="NCBI Taxonomy" id="678932"/>
    <lineage>
        <taxon>Bacteria</taxon>
        <taxon>Bacillati</taxon>
        <taxon>Actinomycetota</taxon>
        <taxon>Actinomycetes</taxon>
        <taxon>Micrococcales</taxon>
        <taxon>Micrococcaceae</taxon>
        <taxon>Auritidibacter</taxon>
    </lineage>
</organism>
<reference evidence="2 3" key="1">
    <citation type="submission" date="2023-03" db="EMBL/GenBank/DDBJ databases">
        <title>Complete genome sequences of several Auritidibacter ignavus strains isolated from ear infections.</title>
        <authorList>
            <person name="Baehr T."/>
            <person name="Baumhoegger A.M."/>
        </authorList>
    </citation>
    <scope>NUCLEOTIDE SEQUENCE [LARGE SCALE GENOMIC DNA]</scope>
    <source>
        <strain evidence="2 3">BABAE-6</strain>
    </source>
</reference>
<keyword evidence="3" id="KW-1185">Reference proteome</keyword>
<feature type="compositionally biased region" description="Basic and acidic residues" evidence="1">
    <location>
        <begin position="287"/>
        <end position="296"/>
    </location>
</feature>
<feature type="compositionally biased region" description="Basic and acidic residues" evidence="1">
    <location>
        <begin position="52"/>
        <end position="66"/>
    </location>
</feature>
<dbReference type="AlphaFoldDB" id="A0AAJ6DCK7"/>
<proteinExistence type="predicted"/>
<feature type="region of interest" description="Disordered" evidence="1">
    <location>
        <begin position="139"/>
        <end position="161"/>
    </location>
</feature>
<feature type="compositionally biased region" description="Basic and acidic residues" evidence="1">
    <location>
        <begin position="144"/>
        <end position="161"/>
    </location>
</feature>
<protein>
    <submittedName>
        <fullName evidence="2">Uncharacterized protein</fullName>
    </submittedName>
</protein>
<dbReference type="EMBL" id="CP122566">
    <property type="protein sequence ID" value="WGH93569.1"/>
    <property type="molecule type" value="Genomic_DNA"/>
</dbReference>
<accession>A0AAJ6DCK7</accession>
<dbReference type="Proteomes" id="UP001224674">
    <property type="component" value="Chromosome"/>
</dbReference>
<sequence length="320" mass="35851">MADGRAQFVAAMERDPADRGLDHATIQATAAVRGIIRNGPIQRVSEELARLDREAERAEQAAERWEQTSNRLDAQRAAHRAENDENTAMLRRAEEEAARVRAQVAAPLTKQAERDGADYLASAEAERTASTRLATVGRIGRRKARDEHRTAREQKQTMRDHVRDAWEAEPPRTPSALPEWAVQVAWRRAEADPRVRGADHAVEVARTERAATDERHRNERLVLLASEYGPENARAHQHGMRALNPARNARAARARAALLRAENEEIRGLPVNDVTELIEAKRVERELAQHEAERRQCQLTSPDGAMHRNPEGRSGQGLGL</sequence>
<gene>
    <name evidence="2" type="ORF">QDX21_01820</name>
</gene>
<dbReference type="RefSeq" id="WP_122549458.1">
    <property type="nucleotide sequence ID" value="NZ_CP122566.1"/>
</dbReference>